<accession>A0AAD6Q3Z3</accession>
<keyword evidence="1" id="KW-0812">Transmembrane</keyword>
<keyword evidence="1" id="KW-0472">Membrane</keyword>
<comment type="caution">
    <text evidence="2">The sequence shown here is derived from an EMBL/GenBank/DDBJ whole genome shotgun (WGS) entry which is preliminary data.</text>
</comment>
<protein>
    <recommendedName>
        <fullName evidence="4">Transmembrane protein</fullName>
    </recommendedName>
</protein>
<feature type="transmembrane region" description="Helical" evidence="1">
    <location>
        <begin position="118"/>
        <end position="137"/>
    </location>
</feature>
<dbReference type="Proteomes" id="UP001164929">
    <property type="component" value="Chromosome 12"/>
</dbReference>
<name>A0AAD6Q3Z3_9ROSI</name>
<reference evidence="2" key="1">
    <citation type="journal article" date="2023" name="Mol. Ecol. Resour.">
        <title>Chromosome-level genome assembly of a triploid poplar Populus alba 'Berolinensis'.</title>
        <authorList>
            <person name="Chen S."/>
            <person name="Yu Y."/>
            <person name="Wang X."/>
            <person name="Wang S."/>
            <person name="Zhang T."/>
            <person name="Zhou Y."/>
            <person name="He R."/>
            <person name="Meng N."/>
            <person name="Wang Y."/>
            <person name="Liu W."/>
            <person name="Liu Z."/>
            <person name="Liu J."/>
            <person name="Guo Q."/>
            <person name="Huang H."/>
            <person name="Sederoff R.R."/>
            <person name="Wang G."/>
            <person name="Qu G."/>
            <person name="Chen S."/>
        </authorList>
    </citation>
    <scope>NUCLEOTIDE SEQUENCE</scope>
    <source>
        <strain evidence="2">SC-2020</strain>
    </source>
</reference>
<organism evidence="2 3">
    <name type="scientific">Populus alba x Populus x berolinensis</name>
    <dbReference type="NCBI Taxonomy" id="444605"/>
    <lineage>
        <taxon>Eukaryota</taxon>
        <taxon>Viridiplantae</taxon>
        <taxon>Streptophyta</taxon>
        <taxon>Embryophyta</taxon>
        <taxon>Tracheophyta</taxon>
        <taxon>Spermatophyta</taxon>
        <taxon>Magnoliopsida</taxon>
        <taxon>eudicotyledons</taxon>
        <taxon>Gunneridae</taxon>
        <taxon>Pentapetalae</taxon>
        <taxon>rosids</taxon>
        <taxon>fabids</taxon>
        <taxon>Malpighiales</taxon>
        <taxon>Salicaceae</taxon>
        <taxon>Saliceae</taxon>
        <taxon>Populus</taxon>
    </lineage>
</organism>
<keyword evidence="1" id="KW-1133">Transmembrane helix</keyword>
<feature type="transmembrane region" description="Helical" evidence="1">
    <location>
        <begin position="86"/>
        <end position="106"/>
    </location>
</feature>
<feature type="transmembrane region" description="Helical" evidence="1">
    <location>
        <begin position="57"/>
        <end position="80"/>
    </location>
</feature>
<dbReference type="AlphaFoldDB" id="A0AAD6Q3Z3"/>
<keyword evidence="3" id="KW-1185">Reference proteome</keyword>
<evidence type="ECO:0000256" key="1">
    <source>
        <dbReference type="SAM" id="Phobius"/>
    </source>
</evidence>
<proteinExistence type="predicted"/>
<sequence length="140" mass="16512">MFRHHHSSLRGDEFYLQSSQDDGLFPVALKGLLLPFHSREHLVSAAFCLTPVRICRLFHCSLSLFFFQLLFLMLCVYFFMCMGCSFSYLLIQIACLFHCSLIFFSFDVFKVSIFSSSSWFYWILHIFCKGVFFSSRLKLF</sequence>
<gene>
    <name evidence="2" type="ORF">NC653_029023</name>
</gene>
<evidence type="ECO:0008006" key="4">
    <source>
        <dbReference type="Google" id="ProtNLM"/>
    </source>
</evidence>
<dbReference type="EMBL" id="JAQIZT010000012">
    <property type="protein sequence ID" value="KAJ6977015.1"/>
    <property type="molecule type" value="Genomic_DNA"/>
</dbReference>
<evidence type="ECO:0000313" key="2">
    <source>
        <dbReference type="EMBL" id="KAJ6977015.1"/>
    </source>
</evidence>
<evidence type="ECO:0000313" key="3">
    <source>
        <dbReference type="Proteomes" id="UP001164929"/>
    </source>
</evidence>